<feature type="transmembrane region" description="Helical" evidence="10">
    <location>
        <begin position="769"/>
        <end position="790"/>
    </location>
</feature>
<evidence type="ECO:0000256" key="6">
    <source>
        <dbReference type="ARBA" id="ARBA00022840"/>
    </source>
</evidence>
<dbReference type="PRINTS" id="PR00119">
    <property type="entry name" value="CATATPASE"/>
</dbReference>
<dbReference type="PANTHER" id="PTHR43520">
    <property type="entry name" value="ATP7, ISOFORM B"/>
    <property type="match status" value="1"/>
</dbReference>
<dbReference type="InterPro" id="IPR008250">
    <property type="entry name" value="ATPase_P-typ_transduc_dom_A_sf"/>
</dbReference>
<dbReference type="NCBIfam" id="TIGR01494">
    <property type="entry name" value="ATPase_P-type"/>
    <property type="match status" value="2"/>
</dbReference>
<dbReference type="PROSITE" id="PS00154">
    <property type="entry name" value="ATPASE_E1_E2"/>
    <property type="match status" value="1"/>
</dbReference>
<gene>
    <name evidence="12" type="ORF">MKZ38_007172</name>
</gene>
<dbReference type="SFLD" id="SFLDF00027">
    <property type="entry name" value="p-type_atpase"/>
    <property type="match status" value="1"/>
</dbReference>
<evidence type="ECO:0000256" key="9">
    <source>
        <dbReference type="ARBA" id="ARBA00023136"/>
    </source>
</evidence>
<dbReference type="InterPro" id="IPR023299">
    <property type="entry name" value="ATPase_P-typ_cyto_dom_N"/>
</dbReference>
<dbReference type="Gene3D" id="2.70.150.10">
    <property type="entry name" value="Calcium-transporting ATPase, cytoplasmic transduction domain A"/>
    <property type="match status" value="1"/>
</dbReference>
<comment type="caution">
    <text evidence="12">The sequence shown here is derived from an EMBL/GenBank/DDBJ whole genome shotgun (WGS) entry which is preliminary data.</text>
</comment>
<dbReference type="FunFam" id="3.30.70.100:FF:000001">
    <property type="entry name" value="ATPase copper transporting beta"/>
    <property type="match status" value="1"/>
</dbReference>
<dbReference type="InterPro" id="IPR023214">
    <property type="entry name" value="HAD_sf"/>
</dbReference>
<dbReference type="GO" id="GO:0005507">
    <property type="term" value="F:copper ion binding"/>
    <property type="evidence" value="ECO:0007669"/>
    <property type="project" value="TreeGrafter"/>
</dbReference>
<feature type="domain" description="HMA" evidence="11">
    <location>
        <begin position="306"/>
        <end position="371"/>
    </location>
</feature>
<dbReference type="PRINTS" id="PR00120">
    <property type="entry name" value="HATPASE"/>
</dbReference>
<dbReference type="InterPro" id="IPR018303">
    <property type="entry name" value="ATPase_P-typ_P_site"/>
</dbReference>
<evidence type="ECO:0000256" key="7">
    <source>
        <dbReference type="ARBA" id="ARBA00022967"/>
    </source>
</evidence>
<dbReference type="InterPro" id="IPR059000">
    <property type="entry name" value="ATPase_P-type_domA"/>
</dbReference>
<dbReference type="SUPFAM" id="SSF81665">
    <property type="entry name" value="Calcium ATPase, transmembrane domain M"/>
    <property type="match status" value="1"/>
</dbReference>
<dbReference type="SFLD" id="SFLDS00003">
    <property type="entry name" value="Haloacid_Dehalogenase"/>
    <property type="match status" value="1"/>
</dbReference>
<keyword evidence="8 10" id="KW-1133">Transmembrane helix</keyword>
<dbReference type="FunFam" id="2.70.150.10:FF:000068">
    <property type="entry name" value="Copper resistance-associated P-type ATPase"/>
    <property type="match status" value="1"/>
</dbReference>
<dbReference type="Pfam" id="PF00122">
    <property type="entry name" value="E1-E2_ATPase"/>
    <property type="match status" value="1"/>
</dbReference>
<evidence type="ECO:0000256" key="1">
    <source>
        <dbReference type="ARBA" id="ARBA00004141"/>
    </source>
</evidence>
<keyword evidence="6 10" id="KW-0067">ATP-binding</keyword>
<accession>A0AAD5RID3</accession>
<dbReference type="GO" id="GO:0016020">
    <property type="term" value="C:membrane"/>
    <property type="evidence" value="ECO:0007669"/>
    <property type="project" value="UniProtKB-SubCell"/>
</dbReference>
<feature type="transmembrane region" description="Helical" evidence="10">
    <location>
        <begin position="580"/>
        <end position="601"/>
    </location>
</feature>
<dbReference type="GO" id="GO:0005524">
    <property type="term" value="F:ATP binding"/>
    <property type="evidence" value="ECO:0007669"/>
    <property type="project" value="UniProtKB-UniRule"/>
</dbReference>
<dbReference type="InterPro" id="IPR001757">
    <property type="entry name" value="P_typ_ATPase"/>
</dbReference>
<dbReference type="InterPro" id="IPR006121">
    <property type="entry name" value="HMA_dom"/>
</dbReference>
<sequence>MVGPVPFAASPAVRRSTEAITTSFVLDNLHCPSCVATIKRAIGGSFSPFIKWVSPNIVTSVVTIEHLPPVRVPDMANTLEAAGFDICGVTSTANTDDLADLQPAHKRHGSRGSVGQLDLDVGRWERARDSLRNPVATASKRKSVAGAARRAHLRNCEQCRQSGANPQGSEKCAAADCKKTDVMKDLPPIPKVAAPRPVMSTKPLVTIERDDAKIAEAEWKVVLAVGGMTCAACANSITEELDSKPWVHKIVVNLVANSATVELYDQEKAGKVAEEIEDIGFDATVDSVTKIEKAKKVEIVKVELGWRVVVAVGGMTCAACSNLITDSLGAQPWVSNMVVNLVSNSATVEVYDREKAEQVAEEIEDLGYDATIDSITKIESEEEEQRQERTAEIKVDGFYCFHCPDRVVSSLRGFQKRVSLHATPTSESPIVKVTYVPDAPAFTVRHIMAAIEASDPAFKASVHHPPSIEERSKQIRARHQKQILIRAMFTGLIVIPTFVIGIAYMNLVSDDDPGRHFLMEPWTSGINRAQIALLILATPVYFLAADIFHRRAFKEIKIMWRPGSKVPLLRRFYRFGSMNTLMSLGTTIAYVSSVSQLIAAAVYQVDEVKNSNFYFDSVVFLTFFLLCGRLIESFSKSKTGDAVEMLGKLRPNTAILVEDAGTARERDVEVAADTLEFGDRVKVRNGSSPPCDGLVVHGKGAFDESSLTGESRLVQKEVGGQVFAGTVNKTDPVTISVAGVSGTSMLDNIVSVVREGQTKRAPMEHIADVLTTYFVPVITSIAIATWVTWLGLGLSGAIPDHFLEDSNGGWVAFSLQFAIAVFVVACPCGLALAAPTAIFVGGGLAANHGILAKGGGEAFQKASKVDVVVFDKTGTLTEGGAPTITDHRFFLNSGPEKMGDAPLEENVIAALKSVEESSSHPIAKAIVSWCKSEKSSHIRIDDLQEVAGKGMEALCLPTNPQVGKFELIVGNEALLGDFGVHLSRAVKKTLHGWEKEAKSIALVATKPVTDNTRKAKDDEQSRPWVVDPPFQLTLALAIADPIRPAAASTIASLHASNIGVFMLSGDNQVTASAVAARVGIAQDRVIANVLPTDKASQIKRLQQTLHPVRVSKGGYKTEDLSRRATVLMVGDGINDSPALTMADVGVAIGSGSDVAISSAAFVLVNSNIQSVSTLLNLSRVVFRRIKFNFGWALVYNCVMVPVAAGCLYPITVNGEHVRLDPVWASLAMAMSSISVVLSSLALKTRWPLVGFRDPVIDEAAIARQAALEEAARRKPAIRTSMEIFGIEEPAPVRYSDGERRAAGRMMQRPTVSPATWI</sequence>
<dbReference type="PROSITE" id="PS01047">
    <property type="entry name" value="HMA_1"/>
    <property type="match status" value="2"/>
</dbReference>
<evidence type="ECO:0000256" key="10">
    <source>
        <dbReference type="RuleBase" id="RU362081"/>
    </source>
</evidence>
<keyword evidence="13" id="KW-1185">Reference proteome</keyword>
<dbReference type="Proteomes" id="UP001201980">
    <property type="component" value="Unassembled WGS sequence"/>
</dbReference>
<keyword evidence="3 10" id="KW-0812">Transmembrane</keyword>
<dbReference type="InterPro" id="IPR036412">
    <property type="entry name" value="HAD-like_sf"/>
</dbReference>
<dbReference type="SUPFAM" id="SSF55008">
    <property type="entry name" value="HMA, heavy metal-associated domain"/>
    <property type="match status" value="3"/>
</dbReference>
<evidence type="ECO:0000256" key="8">
    <source>
        <dbReference type="ARBA" id="ARBA00022989"/>
    </source>
</evidence>
<keyword evidence="4 10" id="KW-0479">Metal-binding</keyword>
<dbReference type="SUPFAM" id="SSF81653">
    <property type="entry name" value="Calcium ATPase, transduction domain A"/>
    <property type="match status" value="1"/>
</dbReference>
<dbReference type="InterPro" id="IPR036163">
    <property type="entry name" value="HMA_dom_sf"/>
</dbReference>
<dbReference type="SFLD" id="SFLDG00002">
    <property type="entry name" value="C1.7:_P-type_atpase_like"/>
    <property type="match status" value="1"/>
</dbReference>
<dbReference type="SUPFAM" id="SSF81660">
    <property type="entry name" value="Metal cation-transporting ATPase, ATP-binding domain N"/>
    <property type="match status" value="1"/>
</dbReference>
<dbReference type="GO" id="GO:0043682">
    <property type="term" value="F:P-type divalent copper transporter activity"/>
    <property type="evidence" value="ECO:0007669"/>
    <property type="project" value="TreeGrafter"/>
</dbReference>
<dbReference type="EMBL" id="JAKWBI020000450">
    <property type="protein sequence ID" value="KAJ2894854.1"/>
    <property type="molecule type" value="Genomic_DNA"/>
</dbReference>
<dbReference type="SUPFAM" id="SSF56784">
    <property type="entry name" value="HAD-like"/>
    <property type="match status" value="1"/>
</dbReference>
<feature type="transmembrane region" description="Helical" evidence="10">
    <location>
        <begin position="613"/>
        <end position="631"/>
    </location>
</feature>
<dbReference type="PROSITE" id="PS50846">
    <property type="entry name" value="HMA_2"/>
    <property type="match status" value="2"/>
</dbReference>
<feature type="transmembrane region" description="Helical" evidence="10">
    <location>
        <begin position="525"/>
        <end position="544"/>
    </location>
</feature>
<dbReference type="Gene3D" id="3.40.50.1000">
    <property type="entry name" value="HAD superfamily/HAD-like"/>
    <property type="match status" value="1"/>
</dbReference>
<feature type="transmembrane region" description="Helical" evidence="10">
    <location>
        <begin position="810"/>
        <end position="834"/>
    </location>
</feature>
<dbReference type="InterPro" id="IPR044492">
    <property type="entry name" value="P_typ_ATPase_HD_dom"/>
</dbReference>
<proteinExistence type="inferred from homology"/>
<feature type="transmembrane region" description="Helical" evidence="10">
    <location>
        <begin position="483"/>
        <end position="505"/>
    </location>
</feature>
<evidence type="ECO:0000256" key="5">
    <source>
        <dbReference type="ARBA" id="ARBA00022741"/>
    </source>
</evidence>
<dbReference type="InterPro" id="IPR027256">
    <property type="entry name" value="P-typ_ATPase_IB"/>
</dbReference>
<dbReference type="Pfam" id="PF00403">
    <property type="entry name" value="HMA"/>
    <property type="match status" value="2"/>
</dbReference>
<keyword evidence="5 10" id="KW-0547">Nucleotide-binding</keyword>
<dbReference type="Pfam" id="PF00702">
    <property type="entry name" value="Hydrolase"/>
    <property type="match status" value="1"/>
</dbReference>
<evidence type="ECO:0000256" key="3">
    <source>
        <dbReference type="ARBA" id="ARBA00022692"/>
    </source>
</evidence>
<feature type="domain" description="HMA" evidence="11">
    <location>
        <begin position="219"/>
        <end position="284"/>
    </location>
</feature>
<dbReference type="GO" id="GO:0055070">
    <property type="term" value="P:copper ion homeostasis"/>
    <property type="evidence" value="ECO:0007669"/>
    <property type="project" value="TreeGrafter"/>
</dbReference>
<evidence type="ECO:0000313" key="12">
    <source>
        <dbReference type="EMBL" id="KAJ2894854.1"/>
    </source>
</evidence>
<evidence type="ECO:0000256" key="4">
    <source>
        <dbReference type="ARBA" id="ARBA00022723"/>
    </source>
</evidence>
<dbReference type="Gene3D" id="3.30.70.100">
    <property type="match status" value="3"/>
</dbReference>
<dbReference type="InterPro" id="IPR023298">
    <property type="entry name" value="ATPase_P-typ_TM_dom_sf"/>
</dbReference>
<feature type="transmembrane region" description="Helical" evidence="10">
    <location>
        <begin position="1189"/>
        <end position="1210"/>
    </location>
</feature>
<dbReference type="FunFam" id="3.30.70.100:FF:000043">
    <property type="entry name" value="Copper-transporting ATPase 2"/>
    <property type="match status" value="1"/>
</dbReference>
<keyword evidence="9 10" id="KW-0472">Membrane</keyword>
<dbReference type="NCBIfam" id="TIGR01525">
    <property type="entry name" value="ATPase-IB_hvy"/>
    <property type="match status" value="1"/>
</dbReference>
<comment type="subcellular location">
    <subcellularLocation>
        <location evidence="1">Membrane</location>
        <topology evidence="1">Multi-pass membrane protein</topology>
    </subcellularLocation>
</comment>
<name>A0AAD5RID3_9PEZI</name>
<dbReference type="GO" id="GO:0016887">
    <property type="term" value="F:ATP hydrolysis activity"/>
    <property type="evidence" value="ECO:0007669"/>
    <property type="project" value="InterPro"/>
</dbReference>
<evidence type="ECO:0000259" key="11">
    <source>
        <dbReference type="PROSITE" id="PS50846"/>
    </source>
</evidence>
<evidence type="ECO:0000313" key="13">
    <source>
        <dbReference type="Proteomes" id="UP001201980"/>
    </source>
</evidence>
<protein>
    <submittedName>
        <fullName evidence="12">E1-E2 ATPase-domain-containing protein</fullName>
    </submittedName>
</protein>
<feature type="transmembrane region" description="Helical" evidence="10">
    <location>
        <begin position="1222"/>
        <end position="1242"/>
    </location>
</feature>
<reference evidence="12" key="1">
    <citation type="submission" date="2022-07" db="EMBL/GenBank/DDBJ databases">
        <title>Draft genome sequence of Zalerion maritima ATCC 34329, a (micro)plastics degrading marine fungus.</title>
        <authorList>
            <person name="Paco A."/>
            <person name="Goncalves M.F.M."/>
            <person name="Rocha-Santos T.A.P."/>
            <person name="Alves A."/>
        </authorList>
    </citation>
    <scope>NUCLEOTIDE SEQUENCE</scope>
    <source>
        <strain evidence="12">ATCC 34329</strain>
    </source>
</reference>
<comment type="similarity">
    <text evidence="2 10">Belongs to the cation transport ATPase (P-type) (TC 3.A.3) family. Type IB subfamily.</text>
</comment>
<keyword evidence="7" id="KW-1278">Translocase</keyword>
<organism evidence="12 13">
    <name type="scientific">Zalerion maritima</name>
    <dbReference type="NCBI Taxonomy" id="339359"/>
    <lineage>
        <taxon>Eukaryota</taxon>
        <taxon>Fungi</taxon>
        <taxon>Dikarya</taxon>
        <taxon>Ascomycota</taxon>
        <taxon>Pezizomycotina</taxon>
        <taxon>Sordariomycetes</taxon>
        <taxon>Lulworthiomycetidae</taxon>
        <taxon>Lulworthiales</taxon>
        <taxon>Lulworthiaceae</taxon>
        <taxon>Zalerion</taxon>
    </lineage>
</organism>
<dbReference type="Gene3D" id="3.40.1110.10">
    <property type="entry name" value="Calcium-transporting ATPase, cytoplasmic domain N"/>
    <property type="match status" value="1"/>
</dbReference>
<dbReference type="PANTHER" id="PTHR43520:SF32">
    <property type="entry name" value="COPPER RESISTANCE P-TYPE ATPASE (EUROFUNG)"/>
    <property type="match status" value="1"/>
</dbReference>
<dbReference type="CDD" id="cd00371">
    <property type="entry name" value="HMA"/>
    <property type="match status" value="3"/>
</dbReference>
<evidence type="ECO:0000256" key="2">
    <source>
        <dbReference type="ARBA" id="ARBA00006024"/>
    </source>
</evidence>
<dbReference type="InterPro" id="IPR017969">
    <property type="entry name" value="Heavy-metal-associated_CS"/>
</dbReference>